<dbReference type="KEGG" id="hni:W911_05345"/>
<feature type="transmembrane region" description="Helical" evidence="7">
    <location>
        <begin position="128"/>
        <end position="150"/>
    </location>
</feature>
<sequence length="336" mass="36679">MVDAGLMPLMTALLAAIAIAATAYAVMYPLISGDRAKEKRVATVTESHSKKLSSRSAADLAASRKKQITESLKDIENRKKAKERVSLKLRLERAGLEIEPRTYWIASIVSAFVTAFVVRGMVPATMAGITPMVTIAAFFVGGLGLPRFVLSKLTERRQKKFTAELANAIDVIVRGIKSGLPLNDCLGVIARESVEPLAGEFKEVIEQQRLGVPLFEALERMTKRMPVPEVKFLAIVIAIQQQSGGNLAEALANLSGVLRDRFKMAMKVKALAAEAKASAMILAALPPGVMFMVNSASPDYIAPLFETRTGNLFILIGLFWMSCGIFIMRKMINFKF</sequence>
<feature type="transmembrane region" description="Helical" evidence="7">
    <location>
        <begin position="271"/>
        <end position="292"/>
    </location>
</feature>
<feature type="transmembrane region" description="Helical" evidence="7">
    <location>
        <begin position="103"/>
        <end position="122"/>
    </location>
</feature>
<evidence type="ECO:0000256" key="6">
    <source>
        <dbReference type="SAM" id="Coils"/>
    </source>
</evidence>
<dbReference type="Pfam" id="PF00482">
    <property type="entry name" value="T2SSF"/>
    <property type="match status" value="1"/>
</dbReference>
<reference evidence="9 10" key="1">
    <citation type="journal article" date="2014" name="Genome Announc.">
        <title>Complete Genome Sequence of Hyphomicrobium nitrativorans Strain NL23, a Denitrifying Bacterium Isolated from Biofilm of a Methanol-Fed Denitrification System Treating Seawater at the Montreal Biodome.</title>
        <authorList>
            <person name="Martineau C."/>
            <person name="Villeneuve C."/>
            <person name="Mauffrey F."/>
            <person name="Villemur R."/>
        </authorList>
    </citation>
    <scope>NUCLEOTIDE SEQUENCE [LARGE SCALE GENOMIC DNA]</scope>
    <source>
        <strain evidence="9">NL23</strain>
    </source>
</reference>
<dbReference type="InterPro" id="IPR018076">
    <property type="entry name" value="T2SS_GspF_dom"/>
</dbReference>
<name>V5SAV8_9HYPH</name>
<comment type="subcellular location">
    <subcellularLocation>
        <location evidence="1">Cell membrane</location>
        <topology evidence="1">Multi-pass membrane protein</topology>
    </subcellularLocation>
</comment>
<dbReference type="OrthoDB" id="9803381at2"/>
<dbReference type="HOGENOM" id="CLU_064305_1_1_5"/>
<evidence type="ECO:0000256" key="3">
    <source>
        <dbReference type="ARBA" id="ARBA00022692"/>
    </source>
</evidence>
<evidence type="ECO:0000256" key="4">
    <source>
        <dbReference type="ARBA" id="ARBA00022989"/>
    </source>
</evidence>
<accession>V5SAV8</accession>
<keyword evidence="10" id="KW-1185">Reference proteome</keyword>
<keyword evidence="6" id="KW-0175">Coiled coil</keyword>
<evidence type="ECO:0000256" key="2">
    <source>
        <dbReference type="ARBA" id="ARBA00022475"/>
    </source>
</evidence>
<dbReference type="InterPro" id="IPR042094">
    <property type="entry name" value="T2SS_GspF_sf"/>
</dbReference>
<feature type="domain" description="Type II secretion system protein GspF" evidence="8">
    <location>
        <begin position="169"/>
        <end position="293"/>
    </location>
</feature>
<evidence type="ECO:0000313" key="10">
    <source>
        <dbReference type="Proteomes" id="UP000018542"/>
    </source>
</evidence>
<dbReference type="EMBL" id="CP006912">
    <property type="protein sequence ID" value="AHB47941.1"/>
    <property type="molecule type" value="Genomic_DNA"/>
</dbReference>
<feature type="coiled-coil region" evidence="6">
    <location>
        <begin position="65"/>
        <end position="92"/>
    </location>
</feature>
<dbReference type="GO" id="GO:0005886">
    <property type="term" value="C:plasma membrane"/>
    <property type="evidence" value="ECO:0007669"/>
    <property type="project" value="UniProtKB-SubCell"/>
</dbReference>
<dbReference type="Proteomes" id="UP000018542">
    <property type="component" value="Chromosome"/>
</dbReference>
<organism evidence="9 10">
    <name type="scientific">Hyphomicrobium nitrativorans NL23</name>
    <dbReference type="NCBI Taxonomy" id="1029756"/>
    <lineage>
        <taxon>Bacteria</taxon>
        <taxon>Pseudomonadati</taxon>
        <taxon>Pseudomonadota</taxon>
        <taxon>Alphaproteobacteria</taxon>
        <taxon>Hyphomicrobiales</taxon>
        <taxon>Hyphomicrobiaceae</taxon>
        <taxon>Hyphomicrobium</taxon>
    </lineage>
</organism>
<evidence type="ECO:0000313" key="9">
    <source>
        <dbReference type="EMBL" id="AHB47941.1"/>
    </source>
</evidence>
<protein>
    <submittedName>
        <fullName evidence="9">Secretion system protein F</fullName>
    </submittedName>
</protein>
<dbReference type="AlphaFoldDB" id="V5SAV8"/>
<proteinExistence type="predicted"/>
<dbReference type="PATRIC" id="fig|1029756.8.peg.1126"/>
<feature type="transmembrane region" description="Helical" evidence="7">
    <location>
        <begin position="6"/>
        <end position="31"/>
    </location>
</feature>
<dbReference type="PANTHER" id="PTHR35007:SF1">
    <property type="entry name" value="PILUS ASSEMBLY PROTEIN"/>
    <property type="match status" value="1"/>
</dbReference>
<keyword evidence="4 7" id="KW-1133">Transmembrane helix</keyword>
<keyword evidence="5 7" id="KW-0472">Membrane</keyword>
<keyword evidence="3 7" id="KW-0812">Transmembrane</keyword>
<evidence type="ECO:0000256" key="1">
    <source>
        <dbReference type="ARBA" id="ARBA00004651"/>
    </source>
</evidence>
<evidence type="ECO:0000256" key="5">
    <source>
        <dbReference type="ARBA" id="ARBA00023136"/>
    </source>
</evidence>
<dbReference type="Gene3D" id="1.20.81.30">
    <property type="entry name" value="Type II secretion system (T2SS), domain F"/>
    <property type="match status" value="1"/>
</dbReference>
<keyword evidence="2" id="KW-1003">Cell membrane</keyword>
<gene>
    <name evidence="9" type="ORF">W911_05345</name>
</gene>
<feature type="transmembrane region" description="Helical" evidence="7">
    <location>
        <begin position="312"/>
        <end position="328"/>
    </location>
</feature>
<evidence type="ECO:0000256" key="7">
    <source>
        <dbReference type="SAM" id="Phobius"/>
    </source>
</evidence>
<dbReference type="RefSeq" id="WP_023786471.1">
    <property type="nucleotide sequence ID" value="NC_022997.1"/>
</dbReference>
<dbReference type="STRING" id="1029756.W911_05345"/>
<dbReference type="PANTHER" id="PTHR35007">
    <property type="entry name" value="INTEGRAL MEMBRANE PROTEIN-RELATED"/>
    <property type="match status" value="1"/>
</dbReference>
<evidence type="ECO:0000259" key="8">
    <source>
        <dbReference type="Pfam" id="PF00482"/>
    </source>
</evidence>